<reference evidence="2 3" key="1">
    <citation type="submission" date="2018-03" db="EMBL/GenBank/DDBJ databases">
        <authorList>
            <person name="Keele B.F."/>
        </authorList>
    </citation>
    <scope>NUCLEOTIDE SEQUENCE [LARGE SCALE GENOMIC DNA]</scope>
    <source>
        <strain evidence="2 3">CECT 8504</strain>
    </source>
</reference>
<proteinExistence type="predicted"/>
<accession>A0A2R8BWW2</accession>
<evidence type="ECO:0000313" key="2">
    <source>
        <dbReference type="EMBL" id="SPJ24651.1"/>
    </source>
</evidence>
<dbReference type="EMBL" id="ONZF01000005">
    <property type="protein sequence ID" value="SPJ24651.1"/>
    <property type="molecule type" value="Genomic_DNA"/>
</dbReference>
<evidence type="ECO:0000313" key="3">
    <source>
        <dbReference type="Proteomes" id="UP000244912"/>
    </source>
</evidence>
<evidence type="ECO:0000256" key="1">
    <source>
        <dbReference type="SAM" id="Coils"/>
    </source>
</evidence>
<dbReference type="Proteomes" id="UP000244912">
    <property type="component" value="Unassembled WGS sequence"/>
</dbReference>
<protein>
    <recommendedName>
        <fullName evidence="4">Magnesium transporter MgtE intracellular domain-containing protein</fullName>
    </recommendedName>
</protein>
<keyword evidence="3" id="KW-1185">Reference proteome</keyword>
<feature type="coiled-coil region" evidence="1">
    <location>
        <begin position="66"/>
        <end position="124"/>
    </location>
</feature>
<dbReference type="AlphaFoldDB" id="A0A2R8BWW2"/>
<sequence>MKRKFRHKARRVGLGALPVLAGFLLASAILRLGDGTAIAMASEIVRVTQAHAATPEQPEDEIATLLAALQAREADLDAREEELQAEADRLEAGREALALQLEEIETAELELRELLQLADRAAEDDLSRLATVYENMKPAEAAPLFEQMPPAFAAGFMGLMSPAASAAILAAMPADVAYAISVMLAGRHADLPEE</sequence>
<gene>
    <name evidence="2" type="ORF">PAA8504_02488</name>
</gene>
<dbReference type="SUPFAM" id="SSF158791">
    <property type="entry name" value="MgtE N-terminal domain-like"/>
    <property type="match status" value="1"/>
</dbReference>
<name>A0A2R8BWW2_9RHOB</name>
<evidence type="ECO:0008006" key="4">
    <source>
        <dbReference type="Google" id="ProtNLM"/>
    </source>
</evidence>
<organism evidence="2 3">
    <name type="scientific">Palleronia abyssalis</name>
    <dbReference type="NCBI Taxonomy" id="1501240"/>
    <lineage>
        <taxon>Bacteria</taxon>
        <taxon>Pseudomonadati</taxon>
        <taxon>Pseudomonadota</taxon>
        <taxon>Alphaproteobacteria</taxon>
        <taxon>Rhodobacterales</taxon>
        <taxon>Roseobacteraceae</taxon>
        <taxon>Palleronia</taxon>
    </lineage>
</organism>
<keyword evidence="1" id="KW-0175">Coiled coil</keyword>